<feature type="disulfide bond" evidence="7">
    <location>
        <begin position="470"/>
        <end position="479"/>
    </location>
</feature>
<dbReference type="PANTHER" id="PTHR14319">
    <property type="entry name" value="FIVE-SPAN TRANSMEMBRANE PROTEIN M83"/>
    <property type="match status" value="1"/>
</dbReference>
<sequence>MSKNYVLTLTMWWAMHVIVSGKLERIALESHTVLEDFNGYHTISIVHFHVPSNVINSLFKFTAKELKTGGIGRCPPREVTVFLKYGSIAVGSPDGSKIGAKLFERRRQFSNFTFTSEIDEYELQRPNPAPGDWYAIAFRSWSDPDSEKITQQGLGATCSTILDSELSIEKAKIALVIDPSDDHTILLNKTMNSARLQYLITEDKEPVNISITSTCGNPCKVLANLVVEDVVSSILINFTVKTSFTPYPGYFHYLNLRLLSGNTTNVTVSFVKLLEKQTRQSEIELVRKTLPEFFTFDYEFFEENSTTATPVNISENGLTVLNFRIGTVYDVGGTLSIGIKLVNESHDIVVVGCISLGIYPTITTNGSCTVSTITVPADLWINSTTPQFLHIPFPEPGVWHLTLKSFRVPSNCTCRSSSDSVVSCNCMQPISTRIETSIGSSPCIEGKCSSNGKCNTYLHSGGFAFSTCQCHGGYRGFDCADDTYVLTGGQILVRFFMLTLSNLGFIASVYIAFKREYYTEAVVYGAVMFFSTFYHACEAGEDVIGICITKLSVLQFCDFYNALLSIWVTLVAMASFGTKVTAFCQISGAIVLALGAELDRTALWVFLLPAITGFGLIGFSWGSRCRRQRNLGYPASRYKNIYLPGGLGIVSLGLVCYAFLQTRRNYHIVHSFWHICVALGVVLLLPKRKHMK</sequence>
<reference evidence="11" key="1">
    <citation type="submission" date="2015-01" db="EMBL/GenBank/DDBJ databases">
        <title>Transcriptome Assembly of Fopius arisanus.</title>
        <authorList>
            <person name="Geib S."/>
        </authorList>
    </citation>
    <scope>NUCLEOTIDE SEQUENCE</scope>
</reference>
<evidence type="ECO:0000256" key="6">
    <source>
        <dbReference type="ARBA" id="ARBA00023136"/>
    </source>
</evidence>
<organism evidence="11">
    <name type="scientific">Fopius arisanus</name>
    <dbReference type="NCBI Taxonomy" id="64838"/>
    <lineage>
        <taxon>Eukaryota</taxon>
        <taxon>Metazoa</taxon>
        <taxon>Ecdysozoa</taxon>
        <taxon>Arthropoda</taxon>
        <taxon>Hexapoda</taxon>
        <taxon>Insecta</taxon>
        <taxon>Pterygota</taxon>
        <taxon>Neoptera</taxon>
        <taxon>Endopterygota</taxon>
        <taxon>Hymenoptera</taxon>
        <taxon>Apocrita</taxon>
        <taxon>Ichneumonoidea</taxon>
        <taxon>Braconidae</taxon>
        <taxon>Opiinae</taxon>
        <taxon>Fopius</taxon>
    </lineage>
</organism>
<evidence type="ECO:0000259" key="10">
    <source>
        <dbReference type="PROSITE" id="PS50026"/>
    </source>
</evidence>
<dbReference type="PROSITE" id="PS01186">
    <property type="entry name" value="EGF_2"/>
    <property type="match status" value="1"/>
</dbReference>
<feature type="signal peptide" evidence="9">
    <location>
        <begin position="1"/>
        <end position="21"/>
    </location>
</feature>
<evidence type="ECO:0000256" key="5">
    <source>
        <dbReference type="ARBA" id="ARBA00022989"/>
    </source>
</evidence>
<dbReference type="PROSITE" id="PS00022">
    <property type="entry name" value="EGF_1"/>
    <property type="match status" value="1"/>
</dbReference>
<evidence type="ECO:0000256" key="9">
    <source>
        <dbReference type="SAM" id="SignalP"/>
    </source>
</evidence>
<name>A0A0C9QQ78_9HYME</name>
<keyword evidence="9" id="KW-0732">Signal</keyword>
<dbReference type="EMBL" id="GBYB01002787">
    <property type="protein sequence ID" value="JAG72554.1"/>
    <property type="molecule type" value="Transcribed_RNA"/>
</dbReference>
<dbReference type="GO" id="GO:0005886">
    <property type="term" value="C:plasma membrane"/>
    <property type="evidence" value="ECO:0007669"/>
    <property type="project" value="UniProtKB-SubCell"/>
</dbReference>
<keyword evidence="5 8" id="KW-1133">Transmembrane helix</keyword>
<dbReference type="PROSITE" id="PS50026">
    <property type="entry name" value="EGF_3"/>
    <property type="match status" value="1"/>
</dbReference>
<accession>A0A0C9QQ78</accession>
<feature type="transmembrane region" description="Helical" evidence="8">
    <location>
        <begin position="641"/>
        <end position="660"/>
    </location>
</feature>
<keyword evidence="4 8" id="KW-0812">Transmembrane</keyword>
<feature type="domain" description="EGF-like" evidence="10">
    <location>
        <begin position="439"/>
        <end position="480"/>
    </location>
</feature>
<feature type="transmembrane region" description="Helical" evidence="8">
    <location>
        <begin position="602"/>
        <end position="621"/>
    </location>
</feature>
<dbReference type="InterPro" id="IPR000742">
    <property type="entry name" value="EGF"/>
</dbReference>
<evidence type="ECO:0000256" key="8">
    <source>
        <dbReference type="SAM" id="Phobius"/>
    </source>
</evidence>
<evidence type="ECO:0000256" key="7">
    <source>
        <dbReference type="PROSITE-ProRule" id="PRU00076"/>
    </source>
</evidence>
<dbReference type="InterPro" id="IPR021910">
    <property type="entry name" value="NGX6/PGAP6/MYMK"/>
</dbReference>
<feature type="transmembrane region" description="Helical" evidence="8">
    <location>
        <begin position="491"/>
        <end position="513"/>
    </location>
</feature>
<dbReference type="PANTHER" id="PTHR14319:SF3">
    <property type="entry name" value="TRANSMEMBRANE PROTEIN-LIKE PROTEIN"/>
    <property type="match status" value="1"/>
</dbReference>
<evidence type="ECO:0000256" key="1">
    <source>
        <dbReference type="ARBA" id="ARBA00004651"/>
    </source>
</evidence>
<evidence type="ECO:0000313" key="11">
    <source>
        <dbReference type="EMBL" id="JAG72554.1"/>
    </source>
</evidence>
<feature type="chain" id="PRO_5002201365" evidence="9">
    <location>
        <begin position="22"/>
        <end position="692"/>
    </location>
</feature>
<dbReference type="Pfam" id="PF12036">
    <property type="entry name" value="DUF3522"/>
    <property type="match status" value="1"/>
</dbReference>
<protein>
    <submittedName>
        <fullName evidence="11">Tmem8a_0 protein</fullName>
    </submittedName>
</protein>
<proteinExistence type="inferred from homology"/>
<feature type="transmembrane region" description="Helical" evidence="8">
    <location>
        <begin position="666"/>
        <end position="685"/>
    </location>
</feature>
<evidence type="ECO:0000256" key="2">
    <source>
        <dbReference type="ARBA" id="ARBA00005542"/>
    </source>
</evidence>
<comment type="caution">
    <text evidence="7">Lacks conserved residue(s) required for the propagation of feature annotation.</text>
</comment>
<evidence type="ECO:0000256" key="4">
    <source>
        <dbReference type="ARBA" id="ARBA00022692"/>
    </source>
</evidence>
<dbReference type="AlphaFoldDB" id="A0A0C9QQ78"/>
<keyword evidence="7" id="KW-1015">Disulfide bond</keyword>
<evidence type="ECO:0000256" key="3">
    <source>
        <dbReference type="ARBA" id="ARBA00022475"/>
    </source>
</evidence>
<comment type="subcellular location">
    <subcellularLocation>
        <location evidence="1">Cell membrane</location>
        <topology evidence="1">Multi-pass membrane protein</topology>
    </subcellularLocation>
</comment>
<keyword evidence="7" id="KW-0245">EGF-like domain</keyword>
<keyword evidence="6 8" id="KW-0472">Membrane</keyword>
<keyword evidence="3" id="KW-1003">Cell membrane</keyword>
<gene>
    <name evidence="11" type="primary">Tmem8a_0</name>
    <name evidence="11" type="ORF">g.52229</name>
</gene>
<comment type="similarity">
    <text evidence="2">Belongs to the TMEM8 family.</text>
</comment>